<gene>
    <name evidence="1" type="ORF">EZS28_012278</name>
</gene>
<evidence type="ECO:0000313" key="1">
    <source>
        <dbReference type="EMBL" id="KAA6392194.1"/>
    </source>
</evidence>
<dbReference type="Proteomes" id="UP000324800">
    <property type="component" value="Unassembled WGS sequence"/>
</dbReference>
<protein>
    <submittedName>
        <fullName evidence="1">Uncharacterized protein</fullName>
    </submittedName>
</protein>
<evidence type="ECO:0000313" key="2">
    <source>
        <dbReference type="Proteomes" id="UP000324800"/>
    </source>
</evidence>
<organism evidence="1 2">
    <name type="scientific">Streblomastix strix</name>
    <dbReference type="NCBI Taxonomy" id="222440"/>
    <lineage>
        <taxon>Eukaryota</taxon>
        <taxon>Metamonada</taxon>
        <taxon>Preaxostyla</taxon>
        <taxon>Oxymonadida</taxon>
        <taxon>Streblomastigidae</taxon>
        <taxon>Streblomastix</taxon>
    </lineage>
</organism>
<dbReference type="EMBL" id="SNRW01002626">
    <property type="protein sequence ID" value="KAA6392194.1"/>
    <property type="molecule type" value="Genomic_DNA"/>
</dbReference>
<name>A0A5J4WB72_9EUKA</name>
<accession>A0A5J4WB72</accession>
<dbReference type="AlphaFoldDB" id="A0A5J4WB72"/>
<sequence length="72" mass="8429">MRFHRAPSNNIDQHYGLMLSNTFIRQSVISIVDDQCFPIRLFDSFGEDWMPQVRNHGYSNQLATLVLLMRAD</sequence>
<reference evidence="1 2" key="1">
    <citation type="submission" date="2019-03" db="EMBL/GenBank/DDBJ databases">
        <title>Single cell metagenomics reveals metabolic interactions within the superorganism composed of flagellate Streblomastix strix and complex community of Bacteroidetes bacteria on its surface.</title>
        <authorList>
            <person name="Treitli S.C."/>
            <person name="Kolisko M."/>
            <person name="Husnik F."/>
            <person name="Keeling P."/>
            <person name="Hampl V."/>
        </authorList>
    </citation>
    <scope>NUCLEOTIDE SEQUENCE [LARGE SCALE GENOMIC DNA]</scope>
    <source>
        <strain evidence="1">ST1C</strain>
    </source>
</reference>
<proteinExistence type="predicted"/>
<comment type="caution">
    <text evidence="1">The sequence shown here is derived from an EMBL/GenBank/DDBJ whole genome shotgun (WGS) entry which is preliminary data.</text>
</comment>